<feature type="domain" description="GHMP kinase N-terminal" evidence="2">
    <location>
        <begin position="77"/>
        <end position="146"/>
    </location>
</feature>
<evidence type="ECO:0000313" key="4">
    <source>
        <dbReference type="EMBL" id="BBL72285.1"/>
    </source>
</evidence>
<gene>
    <name evidence="4" type="ORF">MoryE10_28910</name>
</gene>
<keyword evidence="1" id="KW-0808">Transferase</keyword>
<dbReference type="KEGG" id="moz:MoryE10_28910"/>
<sequence length="338" mass="35004">MASDISLRHSDLPRRVVVTAPARLHMGFIDLDGSLGRRFGSVGAPLNEIATVVAVQPAESLQAQGPDCERAALYAEQLCAALRVPSRFRLVVEQAVPGHAGLGSGTQLALAVAAAVDGLYGLGLSVADMVRLTGRGARSGIGIAAFQQGGFIVDGGRGADTLIPPVIARLPMPADWRFILAFDESGVGLHGASEKAAFKALPPFPSTASAHLCHLLMMRGLPALVENDITAFGSVIAELQRTVGDHFAPAQGGRYTSPAVAEVMAWLESQGAVGMGQSSWGPTGFCLADGPGPARALLEGAQQRFAGRPGLRLMLASCRNRGAEVVVDRCVGTDALAV</sequence>
<dbReference type="GO" id="GO:0005524">
    <property type="term" value="F:ATP binding"/>
    <property type="evidence" value="ECO:0007669"/>
    <property type="project" value="InterPro"/>
</dbReference>
<keyword evidence="5" id="KW-1185">Reference proteome</keyword>
<organism evidence="4 5">
    <name type="scientific">Methylogaea oryzae</name>
    <dbReference type="NCBI Taxonomy" id="1295382"/>
    <lineage>
        <taxon>Bacteria</taxon>
        <taxon>Pseudomonadati</taxon>
        <taxon>Pseudomonadota</taxon>
        <taxon>Gammaproteobacteria</taxon>
        <taxon>Methylococcales</taxon>
        <taxon>Methylococcaceae</taxon>
        <taxon>Methylogaea</taxon>
    </lineage>
</organism>
<dbReference type="Proteomes" id="UP000824988">
    <property type="component" value="Chromosome"/>
</dbReference>
<accession>A0A8D5ANP3</accession>
<proteinExistence type="predicted"/>
<dbReference type="PIRSF" id="PIRSF004884">
    <property type="entry name" value="Sugar_kin_arch"/>
    <property type="match status" value="1"/>
</dbReference>
<evidence type="ECO:0000259" key="2">
    <source>
        <dbReference type="Pfam" id="PF00288"/>
    </source>
</evidence>
<dbReference type="AlphaFoldDB" id="A0A8D5ANP3"/>
<dbReference type="Pfam" id="PF08544">
    <property type="entry name" value="GHMP_kinases_C"/>
    <property type="match status" value="1"/>
</dbReference>
<dbReference type="GO" id="GO:0016740">
    <property type="term" value="F:transferase activity"/>
    <property type="evidence" value="ECO:0007669"/>
    <property type="project" value="UniProtKB-KW"/>
</dbReference>
<evidence type="ECO:0000313" key="5">
    <source>
        <dbReference type="Proteomes" id="UP000824988"/>
    </source>
</evidence>
<dbReference type="Pfam" id="PF00288">
    <property type="entry name" value="GHMP_kinases_N"/>
    <property type="match status" value="1"/>
</dbReference>
<dbReference type="NCBIfam" id="TIGR00144">
    <property type="entry name" value="beta_RFAP_syn"/>
    <property type="match status" value="1"/>
</dbReference>
<dbReference type="InterPro" id="IPR004422">
    <property type="entry name" value="RFAP_synthase"/>
</dbReference>
<feature type="domain" description="GHMP kinase C-terminal" evidence="3">
    <location>
        <begin position="222"/>
        <end position="305"/>
    </location>
</feature>
<dbReference type="InterPro" id="IPR013750">
    <property type="entry name" value="GHMP_kinase_C_dom"/>
</dbReference>
<dbReference type="EMBL" id="AP019782">
    <property type="protein sequence ID" value="BBL72285.1"/>
    <property type="molecule type" value="Genomic_DNA"/>
</dbReference>
<evidence type="ECO:0000259" key="3">
    <source>
        <dbReference type="Pfam" id="PF08544"/>
    </source>
</evidence>
<dbReference type="PANTHER" id="PTHR20861">
    <property type="entry name" value="HOMOSERINE/4-DIPHOSPHOCYTIDYL-2-C-METHYL-D-ERYTHRITOL KINASE"/>
    <property type="match status" value="1"/>
</dbReference>
<reference evidence="4" key="1">
    <citation type="submission" date="2019-06" db="EMBL/GenBank/DDBJ databases">
        <title>Complete genome sequence of Methylogaea oryzae strain JCM16910.</title>
        <authorList>
            <person name="Asakawa S."/>
        </authorList>
    </citation>
    <scope>NUCLEOTIDE SEQUENCE</scope>
    <source>
        <strain evidence="4">E10</strain>
    </source>
</reference>
<dbReference type="InterPro" id="IPR006204">
    <property type="entry name" value="GHMP_kinase_N_dom"/>
</dbReference>
<name>A0A8D5ANP3_9GAMM</name>
<dbReference type="PANTHER" id="PTHR20861:SF6">
    <property type="entry name" value="BETA-RIBOFURANOSYLPHENOL 5'-PHOSPHATE SYNTHASE"/>
    <property type="match status" value="1"/>
</dbReference>
<evidence type="ECO:0000256" key="1">
    <source>
        <dbReference type="ARBA" id="ARBA00022679"/>
    </source>
</evidence>
<protein>
    <submittedName>
        <fullName evidence="4">Beta-ribofuranosylaminobenzene 5'-phosphate synthase</fullName>
    </submittedName>
</protein>